<keyword evidence="2 4" id="KW-0547">Nucleotide-binding</keyword>
<dbReference type="EMBL" id="ADFR01000002">
    <property type="protein sequence ID" value="EFC06052.1"/>
    <property type="molecule type" value="Genomic_DNA"/>
</dbReference>
<dbReference type="InterPro" id="IPR030378">
    <property type="entry name" value="G_CP_dom"/>
</dbReference>
<evidence type="ECO:0000256" key="4">
    <source>
        <dbReference type="PIRNR" id="PIRNR006230"/>
    </source>
</evidence>
<accession>D2MLX6</accession>
<dbReference type="SUPFAM" id="SSF52540">
    <property type="entry name" value="P-loop containing nucleoside triphosphate hydrolases"/>
    <property type="match status" value="1"/>
</dbReference>
<sequence>MVNIQWYPGHMEKARREMSEKVKVVDMVIECRDARIPLASKNPLIDQLIGQKPRLILLTKIDLADPIKIKEWIRYFDRENQKAIAVNMKKGQGFQKEIVSACLKLNQKKRDKQRSRGIEPRPIRAMVCGIPNVGKSTLINRISGKNRLEVANRPGVTRSLTWLHADRELDLLDTPGVLWPKFEDQRVGSLLAVLGSINEDILDQKFIAMDTIRSIQEGYPHFFSQVYGIQENLNPNQMLKAIAQKRGFKLEGDLWDTKRAAQSFIHDLRKGKFGGISLESVHEDMR</sequence>
<dbReference type="NCBIfam" id="TIGR03596">
    <property type="entry name" value="GTPase_YlqF"/>
    <property type="match status" value="1"/>
</dbReference>
<comment type="caution">
    <text evidence="7">The sequence shown here is derived from an EMBL/GenBank/DDBJ whole genome shotgun (WGS) entry which is preliminary data.</text>
</comment>
<dbReference type="Proteomes" id="UP000005017">
    <property type="component" value="Unassembled WGS sequence"/>
</dbReference>
<comment type="subcellular location">
    <subcellularLocation>
        <location evidence="4">Cytoplasm</location>
    </subcellularLocation>
</comment>
<evidence type="ECO:0000313" key="7">
    <source>
        <dbReference type="EMBL" id="EFC06052.1"/>
    </source>
</evidence>
<dbReference type="InterPro" id="IPR023179">
    <property type="entry name" value="GTP-bd_ortho_bundle_sf"/>
</dbReference>
<feature type="binding site" evidence="5">
    <location>
        <position position="176"/>
    </location>
    <ligand>
        <name>GTP</name>
        <dbReference type="ChEBI" id="CHEBI:37565"/>
    </ligand>
</feature>
<dbReference type="InterPro" id="IPR016478">
    <property type="entry name" value="GTPase_MTG1"/>
</dbReference>
<evidence type="ECO:0000256" key="2">
    <source>
        <dbReference type="ARBA" id="ARBA00022741"/>
    </source>
</evidence>
<dbReference type="PROSITE" id="PS51721">
    <property type="entry name" value="G_CP"/>
    <property type="match status" value="1"/>
</dbReference>
<keyword evidence="3 4" id="KW-0342">GTP-binding</keyword>
<name>D2MLX6_9FIRM</name>
<dbReference type="InterPro" id="IPR027417">
    <property type="entry name" value="P-loop_NTPase"/>
</dbReference>
<dbReference type="PIRSF" id="PIRSF006230">
    <property type="entry name" value="MG442"/>
    <property type="match status" value="1"/>
</dbReference>
<reference evidence="8" key="1">
    <citation type="submission" date="2009-12" db="EMBL/GenBank/DDBJ databases">
        <title>Sequence of Clostridiales genomosp. BVAB3 str. UPII9-5.</title>
        <authorList>
            <person name="Madupu R."/>
            <person name="Durkin A.S."/>
            <person name="Torralba M."/>
            <person name="Methe B."/>
            <person name="Sutton G.G."/>
            <person name="Strausberg R.L."/>
            <person name="Nelson K.E."/>
        </authorList>
    </citation>
    <scope>NUCLEOTIDE SEQUENCE [LARGE SCALE GENOMIC DNA]</scope>
    <source>
        <strain evidence="8">W1219</strain>
    </source>
</reference>
<evidence type="ECO:0000256" key="3">
    <source>
        <dbReference type="ARBA" id="ARBA00023134"/>
    </source>
</evidence>
<dbReference type="Pfam" id="PF01926">
    <property type="entry name" value="MMR_HSR1"/>
    <property type="match status" value="1"/>
</dbReference>
<evidence type="ECO:0000259" key="6">
    <source>
        <dbReference type="PROSITE" id="PS51721"/>
    </source>
</evidence>
<dbReference type="CDD" id="cd01856">
    <property type="entry name" value="YlqF"/>
    <property type="match status" value="1"/>
</dbReference>
<dbReference type="GO" id="GO:0005737">
    <property type="term" value="C:cytoplasm"/>
    <property type="evidence" value="ECO:0007669"/>
    <property type="project" value="UniProtKB-SubCell"/>
</dbReference>
<proteinExistence type="inferred from homology"/>
<evidence type="ECO:0000313" key="8">
    <source>
        <dbReference type="Proteomes" id="UP000005017"/>
    </source>
</evidence>
<dbReference type="PANTHER" id="PTHR45782:SF4">
    <property type="entry name" value="MITOCHONDRIAL RIBOSOME-ASSOCIATED GTPASE 1"/>
    <property type="match status" value="1"/>
</dbReference>
<keyword evidence="8" id="KW-1185">Reference proteome</keyword>
<dbReference type="FunFam" id="3.40.50.300:FF:000590">
    <property type="entry name" value="Ribosome biogenesis GTPase A"/>
    <property type="match status" value="1"/>
</dbReference>
<dbReference type="eggNOG" id="COG1161">
    <property type="taxonomic scope" value="Bacteria"/>
</dbReference>
<organism evidence="7 8">
    <name type="scientific">Bulleidia extructa W1219</name>
    <dbReference type="NCBI Taxonomy" id="679192"/>
    <lineage>
        <taxon>Bacteria</taxon>
        <taxon>Bacillati</taxon>
        <taxon>Bacillota</taxon>
        <taxon>Erysipelotrichia</taxon>
        <taxon>Erysipelotrichales</taxon>
        <taxon>Erysipelotrichaceae</taxon>
        <taxon>Bulleidia</taxon>
    </lineage>
</organism>
<dbReference type="STRING" id="679192.HMPREF9013_0744"/>
<comment type="function">
    <text evidence="4">Required for a late step of 50S ribosomal subunit assembly. Has GTPase activity.</text>
</comment>
<dbReference type="GO" id="GO:0003924">
    <property type="term" value="F:GTPase activity"/>
    <property type="evidence" value="ECO:0007669"/>
    <property type="project" value="TreeGrafter"/>
</dbReference>
<dbReference type="GO" id="GO:0006412">
    <property type="term" value="P:translation"/>
    <property type="evidence" value="ECO:0007669"/>
    <property type="project" value="TreeGrafter"/>
</dbReference>
<gene>
    <name evidence="7" type="primary">ylqF</name>
    <name evidence="7" type="ORF">HMPREF9013_0744</name>
</gene>
<feature type="domain" description="CP-type G" evidence="6">
    <location>
        <begin position="15"/>
        <end position="180"/>
    </location>
</feature>
<dbReference type="Gene3D" id="1.10.1580.10">
    <property type="match status" value="1"/>
</dbReference>
<evidence type="ECO:0000256" key="5">
    <source>
        <dbReference type="PIRSR" id="PIRSR006230-1"/>
    </source>
</evidence>
<keyword evidence="4" id="KW-0963">Cytoplasm</keyword>
<dbReference type="Gene3D" id="3.40.50.300">
    <property type="entry name" value="P-loop containing nucleotide triphosphate hydrolases"/>
    <property type="match status" value="1"/>
</dbReference>
<comment type="similarity">
    <text evidence="4">Belongs to the TRAFAC class YlqF/YawG GTPase family. MTG1 subfamily.</text>
</comment>
<evidence type="ECO:0000256" key="1">
    <source>
        <dbReference type="ARBA" id="ARBA00014898"/>
    </source>
</evidence>
<protein>
    <recommendedName>
        <fullName evidence="1 4">Ribosome biogenesis GTPase A</fullName>
    </recommendedName>
</protein>
<dbReference type="PANTHER" id="PTHR45782">
    <property type="entry name" value="MITOCHONDRIAL RIBOSOME-ASSOCIATED GTPASE 1"/>
    <property type="match status" value="1"/>
</dbReference>
<feature type="binding site" evidence="5">
    <location>
        <begin position="132"/>
        <end position="137"/>
    </location>
    <ligand>
        <name>GTP</name>
        <dbReference type="ChEBI" id="CHEBI:37565"/>
    </ligand>
</feature>
<dbReference type="AlphaFoldDB" id="D2MLX6"/>
<dbReference type="OrthoDB" id="9779790at2"/>
<dbReference type="InterPro" id="IPR019991">
    <property type="entry name" value="GTP-bd_ribosome_bgen"/>
</dbReference>
<dbReference type="GO" id="GO:0005525">
    <property type="term" value="F:GTP binding"/>
    <property type="evidence" value="ECO:0007669"/>
    <property type="project" value="UniProtKB-KW"/>
</dbReference>
<dbReference type="InterPro" id="IPR006073">
    <property type="entry name" value="GTP-bd"/>
</dbReference>
<dbReference type="RefSeq" id="WP_006626397.1">
    <property type="nucleotide sequence ID" value="NZ_ADFR01000002.1"/>
</dbReference>